<name>A0ABT8RKK6_9BACT</name>
<evidence type="ECO:0000313" key="1">
    <source>
        <dbReference type="EMBL" id="MDO1451928.1"/>
    </source>
</evidence>
<dbReference type="InterPro" id="IPR010921">
    <property type="entry name" value="Trp_repressor/repl_initiator"/>
</dbReference>
<keyword evidence="2" id="KW-1185">Reference proteome</keyword>
<proteinExistence type="predicted"/>
<dbReference type="Proteomes" id="UP001168528">
    <property type="component" value="Unassembled WGS sequence"/>
</dbReference>
<gene>
    <name evidence="1" type="ORF">Q0590_37005</name>
</gene>
<dbReference type="RefSeq" id="WP_302042722.1">
    <property type="nucleotide sequence ID" value="NZ_JAUKPO010000125.1"/>
</dbReference>
<reference evidence="1" key="1">
    <citation type="submission" date="2023-07" db="EMBL/GenBank/DDBJ databases">
        <title>The genome sequence of Rhodocytophaga aerolata KACC 12507.</title>
        <authorList>
            <person name="Zhang X."/>
        </authorList>
    </citation>
    <scope>NUCLEOTIDE SEQUENCE</scope>
    <source>
        <strain evidence="1">KACC 12507</strain>
    </source>
</reference>
<organism evidence="1 2">
    <name type="scientific">Rhodocytophaga aerolata</name>
    <dbReference type="NCBI Taxonomy" id="455078"/>
    <lineage>
        <taxon>Bacteria</taxon>
        <taxon>Pseudomonadati</taxon>
        <taxon>Bacteroidota</taxon>
        <taxon>Cytophagia</taxon>
        <taxon>Cytophagales</taxon>
        <taxon>Rhodocytophagaceae</taxon>
        <taxon>Rhodocytophaga</taxon>
    </lineage>
</organism>
<dbReference type="InterPro" id="IPR002514">
    <property type="entry name" value="Transposase_8"/>
</dbReference>
<evidence type="ECO:0000313" key="2">
    <source>
        <dbReference type="Proteomes" id="UP001168528"/>
    </source>
</evidence>
<dbReference type="SUPFAM" id="SSF48295">
    <property type="entry name" value="TrpR-like"/>
    <property type="match status" value="1"/>
</dbReference>
<comment type="caution">
    <text evidence="1">The sequence shown here is derived from an EMBL/GenBank/DDBJ whole genome shotgun (WGS) entry which is preliminary data.</text>
</comment>
<dbReference type="EMBL" id="JAUKPO010000125">
    <property type="protein sequence ID" value="MDO1451928.1"/>
    <property type="molecule type" value="Genomic_DNA"/>
</dbReference>
<accession>A0ABT8RKK6</accession>
<dbReference type="Pfam" id="PF01527">
    <property type="entry name" value="HTH_Tnp_1"/>
    <property type="match status" value="1"/>
</dbReference>
<sequence length="43" mass="5255">MSKIRRKFSPEDRYSIVQESLREGHTETCRKYNLSPSLLRKWK</sequence>
<protein>
    <submittedName>
        <fullName evidence="1">Transposase</fullName>
    </submittedName>
</protein>